<dbReference type="HOGENOM" id="CLU_004979_2_1_1"/>
<feature type="transmembrane region" description="Helical" evidence="7">
    <location>
        <begin position="29"/>
        <end position="47"/>
    </location>
</feature>
<evidence type="ECO:0000259" key="8">
    <source>
        <dbReference type="Pfam" id="PF01699"/>
    </source>
</evidence>
<dbReference type="Pfam" id="PF01699">
    <property type="entry name" value="Na_Ca_ex"/>
    <property type="match status" value="2"/>
</dbReference>
<feature type="transmembrane region" description="Helical" evidence="7">
    <location>
        <begin position="194"/>
        <end position="220"/>
    </location>
</feature>
<dbReference type="GO" id="GO:0006874">
    <property type="term" value="P:intracellular calcium ion homeostasis"/>
    <property type="evidence" value="ECO:0007669"/>
    <property type="project" value="TreeGrafter"/>
</dbReference>
<dbReference type="GO" id="GO:0016020">
    <property type="term" value="C:membrane"/>
    <property type="evidence" value="ECO:0007669"/>
    <property type="project" value="UniProtKB-SubCell"/>
</dbReference>
<proteinExistence type="inferred from homology"/>
<dbReference type="GeneID" id="25031289"/>
<dbReference type="AlphaFoldDB" id="S9R9I5"/>
<evidence type="ECO:0000256" key="7">
    <source>
        <dbReference type="SAM" id="Phobius"/>
    </source>
</evidence>
<feature type="transmembrane region" description="Helical" evidence="7">
    <location>
        <begin position="733"/>
        <end position="751"/>
    </location>
</feature>
<dbReference type="Proteomes" id="UP000016088">
    <property type="component" value="Unassembled WGS sequence"/>
</dbReference>
<dbReference type="Gene3D" id="1.20.1420.30">
    <property type="entry name" value="NCX, central ion-binding region"/>
    <property type="match status" value="2"/>
</dbReference>
<feature type="transmembrane region" description="Helical" evidence="7">
    <location>
        <begin position="253"/>
        <end position="272"/>
    </location>
</feature>
<organism evidence="9 10">
    <name type="scientific">Schizosaccharomyces octosporus (strain yFS286)</name>
    <name type="common">Fission yeast</name>
    <name type="synonym">Octosporomyces octosporus</name>
    <dbReference type="NCBI Taxonomy" id="483514"/>
    <lineage>
        <taxon>Eukaryota</taxon>
        <taxon>Fungi</taxon>
        <taxon>Dikarya</taxon>
        <taxon>Ascomycota</taxon>
        <taxon>Taphrinomycotina</taxon>
        <taxon>Schizosaccharomycetes</taxon>
        <taxon>Schizosaccharomycetales</taxon>
        <taxon>Schizosaccharomycetaceae</taxon>
        <taxon>Schizosaccharomyces</taxon>
    </lineage>
</organism>
<dbReference type="RefSeq" id="XP_013016259.1">
    <property type="nucleotide sequence ID" value="XM_013160805.1"/>
</dbReference>
<dbReference type="VEuPathDB" id="FungiDB:SOCG_02312"/>
<sequence length="762" mass="84735">MIIQNGCKGQYKRKILNGITKSVKQYKPLLIWGLVCTVCIYTWIHRINKNIRHSYNPDPPIQHLFTRFDSSPGRRQDNLKCSDVRFVEPQNQCLFAKQYCWEETSGYINYPELYYCSFHQFPGLGLTMVVTWLGFLFTSIGVSASDFFTINLVTISSLLQLSDAVVGVTFLALGNGSPDVLSTFAAVRVQSGSLALGELLGSAFFIVAIVAGSICLICPFQICKHHFIRDVSFFAGTVIFLIFFLMRDGSLCLWQSFVMISYYLFYVLYVFFSSKSEEHYTTADAPHLAVPACSPVISHCPTFHSYNDDLLTVASHLQASTKKPSDPSFIPSPSLIESTGFRKSSISSDDNASYFSKPSASLEPLCSPSPGPTIRPSFIGALELHSALENYQSNHAMETSAMVDDNFSLGHLHIHQALDKYIPSGLNTPVSTTEFRPHHIFNRNLSAQSFLSENTGLLNYLEDTDSLVAHSSLLQLLFPTLRNFSKKAWYEQALDIIIAPSVFIFTLTLPVYQCPQQPVDPSFPTEGCTQATMKWCRPLRVLQCVFVPLTFCLLTFNNTRLYYALICSGIASLIAILMLYKFTKVEEAPRFLPWVSFFGFILGIVWISTIANEIVGILKTLGIVLKLNESALGMTVFAAGNSLSDFIADIMVSRSGFPEMAIGGVFGGPTLNILIGLGFACMYNSISNHGIASQIEIPNSLSITAYFLLACLVLLLCYVPLNNYKLDRKLGALLFMLYIIGTSISMVLELLRDVENVKKAKR</sequence>
<evidence type="ECO:0000256" key="6">
    <source>
        <dbReference type="ARBA" id="ARBA00023136"/>
    </source>
</evidence>
<feature type="transmembrane region" description="Helical" evidence="7">
    <location>
        <begin position="703"/>
        <end position="721"/>
    </location>
</feature>
<dbReference type="InterPro" id="IPR051359">
    <property type="entry name" value="CaCA_antiporter"/>
</dbReference>
<reference evidence="9 10" key="1">
    <citation type="journal article" date="2011" name="Science">
        <title>Comparative functional genomics of the fission yeasts.</title>
        <authorList>
            <person name="Rhind N."/>
            <person name="Chen Z."/>
            <person name="Yassour M."/>
            <person name="Thompson D.A."/>
            <person name="Haas B.J."/>
            <person name="Habib N."/>
            <person name="Wapinski I."/>
            <person name="Roy S."/>
            <person name="Lin M.F."/>
            <person name="Heiman D.I."/>
            <person name="Young S.K."/>
            <person name="Furuya K."/>
            <person name="Guo Y."/>
            <person name="Pidoux A."/>
            <person name="Chen H.M."/>
            <person name="Robbertse B."/>
            <person name="Goldberg J.M."/>
            <person name="Aoki K."/>
            <person name="Bayne E.H."/>
            <person name="Berlin A.M."/>
            <person name="Desjardins C.A."/>
            <person name="Dobbs E."/>
            <person name="Dukaj L."/>
            <person name="Fan L."/>
            <person name="FitzGerald M.G."/>
            <person name="French C."/>
            <person name="Gujja S."/>
            <person name="Hansen K."/>
            <person name="Keifenheim D."/>
            <person name="Levin J.Z."/>
            <person name="Mosher R.A."/>
            <person name="Mueller C.A."/>
            <person name="Pfiffner J."/>
            <person name="Priest M."/>
            <person name="Russ C."/>
            <person name="Smialowska A."/>
            <person name="Swoboda P."/>
            <person name="Sykes S.M."/>
            <person name="Vaughn M."/>
            <person name="Vengrova S."/>
            <person name="Yoder R."/>
            <person name="Zeng Q."/>
            <person name="Allshire R."/>
            <person name="Baulcombe D."/>
            <person name="Birren B.W."/>
            <person name="Brown W."/>
            <person name="Ekwall K."/>
            <person name="Kellis M."/>
            <person name="Leatherwood J."/>
            <person name="Levin H."/>
            <person name="Margalit H."/>
            <person name="Martienssen R."/>
            <person name="Nieduszynski C.A."/>
            <person name="Spatafora J.W."/>
            <person name="Friedman N."/>
            <person name="Dalgaard J.Z."/>
            <person name="Baumann P."/>
            <person name="Niki H."/>
            <person name="Regev A."/>
            <person name="Nusbaum C."/>
        </authorList>
    </citation>
    <scope>NUCLEOTIDE SEQUENCE [LARGE SCALE GENOMIC DNA]</scope>
    <source>
        <strain evidence="10">yFS286</strain>
    </source>
</reference>
<feature type="transmembrane region" description="Helical" evidence="7">
    <location>
        <begin position="152"/>
        <end position="174"/>
    </location>
</feature>
<feature type="domain" description="Sodium/calcium exchanger membrane region" evidence="8">
    <location>
        <begin position="596"/>
        <end position="745"/>
    </location>
</feature>
<comment type="subcellular location">
    <subcellularLocation>
        <location evidence="1">Membrane</location>
        <topology evidence="1">Multi-pass membrane protein</topology>
    </subcellularLocation>
</comment>
<accession>S9R9I5</accession>
<feature type="transmembrane region" description="Helical" evidence="7">
    <location>
        <begin position="562"/>
        <end position="580"/>
    </location>
</feature>
<keyword evidence="3" id="KW-0813">Transport</keyword>
<protein>
    <submittedName>
        <fullName evidence="9">Sodium/calcium exchanger</fullName>
    </submittedName>
</protein>
<dbReference type="eggNOG" id="KOG2399">
    <property type="taxonomic scope" value="Eukaryota"/>
</dbReference>
<name>S9R9I5_SCHOY</name>
<evidence type="ECO:0000256" key="2">
    <source>
        <dbReference type="ARBA" id="ARBA00008170"/>
    </source>
</evidence>
<comment type="similarity">
    <text evidence="2">Belongs to the Ca(2+):cation antiporter (CaCA) (TC 2.A.19) family.</text>
</comment>
<evidence type="ECO:0000256" key="5">
    <source>
        <dbReference type="ARBA" id="ARBA00022989"/>
    </source>
</evidence>
<keyword evidence="5 7" id="KW-1133">Transmembrane helix</keyword>
<evidence type="ECO:0000313" key="10">
    <source>
        <dbReference type="Proteomes" id="UP000016088"/>
    </source>
</evidence>
<gene>
    <name evidence="9" type="ORF">SOCG_02312</name>
</gene>
<keyword evidence="4 7" id="KW-0812">Transmembrane</keyword>
<evidence type="ECO:0000256" key="4">
    <source>
        <dbReference type="ARBA" id="ARBA00022692"/>
    </source>
</evidence>
<evidence type="ECO:0000256" key="1">
    <source>
        <dbReference type="ARBA" id="ARBA00004141"/>
    </source>
</evidence>
<feature type="transmembrane region" description="Helical" evidence="7">
    <location>
        <begin position="661"/>
        <end position="683"/>
    </location>
</feature>
<keyword evidence="6 7" id="KW-0472">Membrane</keyword>
<dbReference type="OrthoDB" id="407410at2759"/>
<dbReference type="PANTHER" id="PTHR12266:SF0">
    <property type="entry name" value="MITOCHONDRIAL SODIUM_CALCIUM EXCHANGER PROTEIN"/>
    <property type="match status" value="1"/>
</dbReference>
<evidence type="ECO:0000256" key="3">
    <source>
        <dbReference type="ARBA" id="ARBA00022448"/>
    </source>
</evidence>
<evidence type="ECO:0000313" key="9">
    <source>
        <dbReference type="EMBL" id="EPX74830.1"/>
    </source>
</evidence>
<dbReference type="InterPro" id="IPR044880">
    <property type="entry name" value="NCX_ion-bd_dom_sf"/>
</dbReference>
<feature type="transmembrane region" description="Helical" evidence="7">
    <location>
        <begin position="227"/>
        <end position="247"/>
    </location>
</feature>
<dbReference type="PANTHER" id="PTHR12266">
    <property type="entry name" value="NA+/CA2+ K+ INDEPENDENT EXCHANGER"/>
    <property type="match status" value="1"/>
</dbReference>
<dbReference type="GO" id="GO:0008324">
    <property type="term" value="F:monoatomic cation transmembrane transporter activity"/>
    <property type="evidence" value="ECO:0007669"/>
    <property type="project" value="TreeGrafter"/>
</dbReference>
<feature type="transmembrane region" description="Helical" evidence="7">
    <location>
        <begin position="121"/>
        <end position="140"/>
    </location>
</feature>
<dbReference type="OMA" id="NGYPRIA"/>
<feature type="domain" description="Sodium/calcium exchanger membrane region" evidence="8">
    <location>
        <begin position="131"/>
        <end position="271"/>
    </location>
</feature>
<dbReference type="EMBL" id="KE503206">
    <property type="protein sequence ID" value="EPX74830.1"/>
    <property type="molecule type" value="Genomic_DNA"/>
</dbReference>
<dbReference type="InterPro" id="IPR004837">
    <property type="entry name" value="NaCa_Exmemb"/>
</dbReference>
<feature type="transmembrane region" description="Helical" evidence="7">
    <location>
        <begin position="592"/>
        <end position="611"/>
    </location>
</feature>
<keyword evidence="10" id="KW-1185">Reference proteome</keyword>